<keyword evidence="4" id="KW-1185">Reference proteome</keyword>
<dbReference type="EMBL" id="BSYR01000022">
    <property type="protein sequence ID" value="GMI87848.1"/>
    <property type="molecule type" value="Genomic_DNA"/>
</dbReference>
<feature type="region of interest" description="Disordered" evidence="1">
    <location>
        <begin position="1"/>
        <end position="53"/>
    </location>
</feature>
<accession>A0A9W7I498</accession>
<organism evidence="3 4">
    <name type="scientific">Hibiscus trionum</name>
    <name type="common">Flower of an hour</name>
    <dbReference type="NCBI Taxonomy" id="183268"/>
    <lineage>
        <taxon>Eukaryota</taxon>
        <taxon>Viridiplantae</taxon>
        <taxon>Streptophyta</taxon>
        <taxon>Embryophyta</taxon>
        <taxon>Tracheophyta</taxon>
        <taxon>Spermatophyta</taxon>
        <taxon>Magnoliopsida</taxon>
        <taxon>eudicotyledons</taxon>
        <taxon>Gunneridae</taxon>
        <taxon>Pentapetalae</taxon>
        <taxon>rosids</taxon>
        <taxon>malvids</taxon>
        <taxon>Malvales</taxon>
        <taxon>Malvaceae</taxon>
        <taxon>Malvoideae</taxon>
        <taxon>Hibiscus</taxon>
    </lineage>
</organism>
<dbReference type="SUPFAM" id="SSF54277">
    <property type="entry name" value="CAD &amp; PB1 domains"/>
    <property type="match status" value="1"/>
</dbReference>
<feature type="compositionally biased region" description="Low complexity" evidence="1">
    <location>
        <begin position="372"/>
        <end position="382"/>
    </location>
</feature>
<dbReference type="CDD" id="cd06410">
    <property type="entry name" value="PB1_UP2"/>
    <property type="match status" value="1"/>
</dbReference>
<dbReference type="InterPro" id="IPR053198">
    <property type="entry name" value="Gynoecium_Dev_Regulator"/>
</dbReference>
<name>A0A9W7I498_HIBTR</name>
<feature type="compositionally biased region" description="Pro residues" evidence="1">
    <location>
        <begin position="1"/>
        <end position="11"/>
    </location>
</feature>
<feature type="compositionally biased region" description="Polar residues" evidence="1">
    <location>
        <begin position="862"/>
        <end position="881"/>
    </location>
</feature>
<dbReference type="AlphaFoldDB" id="A0A9W7I498"/>
<evidence type="ECO:0000256" key="1">
    <source>
        <dbReference type="SAM" id="MobiDB-lite"/>
    </source>
</evidence>
<proteinExistence type="predicted"/>
<sequence>MEPQLPPPAAASPPLTTTTATLPAAAIPATYTDSIDSSPRSRNTDSWEDPAPPTLHSKLRIMCSYGGTIVPRPHDKVLCYIGGDTRMVVVDRHTSLVSLQRRLSVSLLHGRPFTLKYQLPSEDLDSLISVTTDEDVENMIDEYDRTCSQTMSSNKSSRIRLFLFPINPEGIQVSSHSMGPIINNSTKSDEWFLNALNGAGLLSRGLSDSATKANCFLGLDDDRQGSGVEVGSKDEGSGNQKNLNLKNQDVQSVPDSPMLETNSSFDSASSPPTQVHPDDQKEHKMAGIEEQFVQLTVTAAASGGGAKQQDEPQAVSGGGVPGEHTNWGCSDDERSDHGVPVVYKKPSPPQSVPQGALLQNQQKSSSGHDLASPDSVSSDCSSKNPLSRQKPMIHQDQVLQIPSGVKVPANPVDPNLDISDPNANALVPSPQLVQESGYILQQPQFDQQLQQQQQQQKQLVEDSSYILQQTQFDQRLQQQQQQEQQQQQQLVPDSDYIFQQLQFDQQLQKPQFDQQLQPPQQEQQQQQQLVPDSDYIFQQPQFDQQLQQQQQQLQQQQQQQQLIPDSGYMLQQPQFDQQLQQKHQQLVPDSGYIVQQFQLEQQMRQQQQQQQPQQQHQQQLVQDSGYILPQPQFDQQLLQQQQQQQQRQQLVQDSGYILQQPQFDQQLQQPPPQQFLHAGAAHYIHRHPVGAVPIAAYYPVHPSQQQHHHHAQIDQQYPLYYVSTRQAQAYNLPVQQLSMNEGTHAIPSSHPQTPPNPTFNHMRDAPIAKPEMAAAARAYGTSATGTPQLVQVSNSQQQYVHYSQIHQPSQSVAPTSAATATYAYELTDPAHAQMFYTQHLAPTMPSHFQTMTGATPVVLPDSSAQRSTDNVNPQIRTSQPM</sequence>
<dbReference type="InterPro" id="IPR000270">
    <property type="entry name" value="PB1_dom"/>
</dbReference>
<dbReference type="OrthoDB" id="774308at2759"/>
<feature type="compositionally biased region" description="Polar residues" evidence="1">
    <location>
        <begin position="357"/>
        <end position="367"/>
    </location>
</feature>
<feature type="region of interest" description="Disordered" evidence="1">
    <location>
        <begin position="405"/>
        <end position="424"/>
    </location>
</feature>
<feature type="region of interest" description="Disordered" evidence="1">
    <location>
        <begin position="221"/>
        <end position="281"/>
    </location>
</feature>
<feature type="compositionally biased region" description="Polar residues" evidence="1">
    <location>
        <begin position="31"/>
        <end position="41"/>
    </location>
</feature>
<dbReference type="SMART" id="SM00666">
    <property type="entry name" value="PB1"/>
    <property type="match status" value="1"/>
</dbReference>
<dbReference type="PANTHER" id="PTHR31066:SF27">
    <property type="entry name" value="EXPRESSED PROTEIN"/>
    <property type="match status" value="1"/>
</dbReference>
<dbReference type="Proteomes" id="UP001165190">
    <property type="component" value="Unassembled WGS sequence"/>
</dbReference>
<gene>
    <name evidence="3" type="ORF">HRI_002454100</name>
</gene>
<evidence type="ECO:0000259" key="2">
    <source>
        <dbReference type="SMART" id="SM00666"/>
    </source>
</evidence>
<evidence type="ECO:0000313" key="4">
    <source>
        <dbReference type="Proteomes" id="UP001165190"/>
    </source>
</evidence>
<dbReference type="Gene3D" id="3.10.20.90">
    <property type="entry name" value="Phosphatidylinositol 3-kinase Catalytic Subunit, Chain A, domain 1"/>
    <property type="match status" value="1"/>
</dbReference>
<reference evidence="3" key="1">
    <citation type="submission" date="2023-05" db="EMBL/GenBank/DDBJ databases">
        <title>Genome and transcriptome analyses reveal genes involved in the formation of fine ridges on petal epidermal cells in Hibiscus trionum.</title>
        <authorList>
            <person name="Koshimizu S."/>
            <person name="Masuda S."/>
            <person name="Ishii T."/>
            <person name="Shirasu K."/>
            <person name="Hoshino A."/>
            <person name="Arita M."/>
        </authorList>
    </citation>
    <scope>NUCLEOTIDE SEQUENCE</scope>
    <source>
        <strain evidence="3">Hamamatsu line</strain>
    </source>
</reference>
<feature type="domain" description="PB1" evidence="2">
    <location>
        <begin position="73"/>
        <end position="166"/>
    </location>
</feature>
<feature type="compositionally biased region" description="Polar residues" evidence="1">
    <location>
        <begin position="237"/>
        <end position="273"/>
    </location>
</feature>
<dbReference type="Pfam" id="PF00564">
    <property type="entry name" value="PB1"/>
    <property type="match status" value="1"/>
</dbReference>
<dbReference type="PANTHER" id="PTHR31066">
    <property type="entry name" value="OS05G0427100 PROTEIN-RELATED"/>
    <property type="match status" value="1"/>
</dbReference>
<protein>
    <recommendedName>
        <fullName evidence="2">PB1 domain-containing protein</fullName>
    </recommendedName>
</protein>
<evidence type="ECO:0000313" key="3">
    <source>
        <dbReference type="EMBL" id="GMI87848.1"/>
    </source>
</evidence>
<feature type="region of interest" description="Disordered" evidence="1">
    <location>
        <begin position="859"/>
        <end position="881"/>
    </location>
</feature>
<feature type="region of interest" description="Disordered" evidence="1">
    <location>
        <begin position="300"/>
        <end position="396"/>
    </location>
</feature>
<comment type="caution">
    <text evidence="3">The sequence shown here is derived from an EMBL/GenBank/DDBJ whole genome shotgun (WGS) entry which is preliminary data.</text>
</comment>
<feature type="compositionally biased region" description="Low complexity" evidence="1">
    <location>
        <begin position="12"/>
        <end position="30"/>
    </location>
</feature>